<evidence type="ECO:0000256" key="1">
    <source>
        <dbReference type="PIRSR" id="PIRSR006661-1"/>
    </source>
</evidence>
<dbReference type="Gene3D" id="3.40.50.620">
    <property type="entry name" value="HUPs"/>
    <property type="match status" value="1"/>
</dbReference>
<feature type="active site" description="Nucleophile and sulfur donor" evidence="1">
    <location>
        <position position="185"/>
    </location>
</feature>
<proteinExistence type="predicted"/>
<evidence type="ECO:0000313" key="2">
    <source>
        <dbReference type="EMBL" id="RDB56208.1"/>
    </source>
</evidence>
<dbReference type="Proteomes" id="UP000253792">
    <property type="component" value="Unassembled WGS sequence"/>
</dbReference>
<gene>
    <name evidence="2" type="ORF">C1880_04860</name>
</gene>
<sequence>MSTDTPSPLSAELSKKHEALKEHLIKLGAVAVAFSGGVDSTLLLNVAADVLGDNAVAITARAQMIPAREIREASDFCAKRGIRHVVMDVDALTIPGFADNPTDRCYLCKSALFARIIDQAARLGIPYVAEGANTSDLGDYRPGLKALGELKVDSPLLAAGLSKADVRALSRKLSLPTWDKPSYACLASRIPYNEAITAEKLRSVEHAEDALMDAGFPQIRCRAHGDLARIEVAPDQRAALMDALISTDLTKRIHDAGFAYVTVDADGYRTGSLNQNVPV</sequence>
<dbReference type="SUPFAM" id="SSF52402">
    <property type="entry name" value="Adenine nucleotide alpha hydrolases-like"/>
    <property type="match status" value="1"/>
</dbReference>
<dbReference type="EMBL" id="PPTP01000003">
    <property type="protein sequence ID" value="RDB56208.1"/>
    <property type="molecule type" value="Genomic_DNA"/>
</dbReference>
<dbReference type="NCBIfam" id="TIGR00268">
    <property type="entry name" value="ATP-dependent sacrificial sulfur transferase LarE"/>
    <property type="match status" value="1"/>
</dbReference>
<dbReference type="InterPro" id="IPR052188">
    <property type="entry name" value="Ni-pincer_cofactor_biosynth"/>
</dbReference>
<dbReference type="RefSeq" id="WP_114620502.1">
    <property type="nucleotide sequence ID" value="NZ_PPTP01000003.1"/>
</dbReference>
<dbReference type="STRING" id="1034345.GCA_000236865_00521"/>
<dbReference type="InterPro" id="IPR014729">
    <property type="entry name" value="Rossmann-like_a/b/a_fold"/>
</dbReference>
<name>A0A369LDX1_9ACTN</name>
<evidence type="ECO:0000313" key="3">
    <source>
        <dbReference type="Proteomes" id="UP000253792"/>
    </source>
</evidence>
<dbReference type="GO" id="GO:0016783">
    <property type="term" value="F:sulfurtransferase activity"/>
    <property type="evidence" value="ECO:0007669"/>
    <property type="project" value="InterPro"/>
</dbReference>
<dbReference type="CDD" id="cd01990">
    <property type="entry name" value="LarE-like"/>
    <property type="match status" value="1"/>
</dbReference>
<protein>
    <submittedName>
        <fullName evidence="2">TIGR00268 family protein</fullName>
    </submittedName>
</protein>
<reference evidence="2 3" key="1">
    <citation type="journal article" date="2018" name="Elife">
        <title>Discovery and characterization of a prevalent human gut bacterial enzyme sufficient for the inactivation of a family of plant toxins.</title>
        <authorList>
            <person name="Koppel N."/>
            <person name="Bisanz J.E."/>
            <person name="Pandelia M.E."/>
            <person name="Turnbaugh P.J."/>
            <person name="Balskus E.P."/>
        </authorList>
    </citation>
    <scope>NUCLEOTIDE SEQUENCE [LARGE SCALE GENOMIC DNA]</scope>
    <source>
        <strain evidence="3">anaerobia AP69FAA</strain>
    </source>
</reference>
<dbReference type="InterPro" id="IPR005232">
    <property type="entry name" value="LarE"/>
</dbReference>
<accession>A0A369LDX1</accession>
<dbReference type="PANTHER" id="PTHR43169:SF2">
    <property type="entry name" value="NAD_GMP SYNTHASE DOMAIN-CONTAINING PROTEIN"/>
    <property type="match status" value="1"/>
</dbReference>
<keyword evidence="3" id="KW-1185">Reference proteome</keyword>
<dbReference type="OrthoDB" id="9776919at2"/>
<dbReference type="PIRSF" id="PIRSF006661">
    <property type="entry name" value="PP-lp_UCP006661"/>
    <property type="match status" value="1"/>
</dbReference>
<organism evidence="2 3">
    <name type="scientific">Senegalimassilia anaerobia</name>
    <dbReference type="NCBI Taxonomy" id="1473216"/>
    <lineage>
        <taxon>Bacteria</taxon>
        <taxon>Bacillati</taxon>
        <taxon>Actinomycetota</taxon>
        <taxon>Coriobacteriia</taxon>
        <taxon>Coriobacteriales</taxon>
        <taxon>Coriobacteriaceae</taxon>
        <taxon>Senegalimassilia</taxon>
    </lineage>
</organism>
<dbReference type="AlphaFoldDB" id="A0A369LDX1"/>
<comment type="caution">
    <text evidence="2">The sequence shown here is derived from an EMBL/GenBank/DDBJ whole genome shotgun (WGS) entry which is preliminary data.</text>
</comment>
<dbReference type="PANTHER" id="PTHR43169">
    <property type="entry name" value="EXSB FAMILY PROTEIN"/>
    <property type="match status" value="1"/>
</dbReference>